<protein>
    <submittedName>
        <fullName evidence="2">Uncharacterized protein</fullName>
    </submittedName>
</protein>
<dbReference type="AlphaFoldDB" id="A0A6A6RBT2"/>
<evidence type="ECO:0000313" key="3">
    <source>
        <dbReference type="Proteomes" id="UP000799750"/>
    </source>
</evidence>
<keyword evidence="3" id="KW-1185">Reference proteome</keyword>
<dbReference type="EMBL" id="MU004182">
    <property type="protein sequence ID" value="KAF2501213.1"/>
    <property type="molecule type" value="Genomic_DNA"/>
</dbReference>
<organism evidence="2 3">
    <name type="scientific">Lophium mytilinum</name>
    <dbReference type="NCBI Taxonomy" id="390894"/>
    <lineage>
        <taxon>Eukaryota</taxon>
        <taxon>Fungi</taxon>
        <taxon>Dikarya</taxon>
        <taxon>Ascomycota</taxon>
        <taxon>Pezizomycotina</taxon>
        <taxon>Dothideomycetes</taxon>
        <taxon>Pleosporomycetidae</taxon>
        <taxon>Mytilinidiales</taxon>
        <taxon>Mytilinidiaceae</taxon>
        <taxon>Lophium</taxon>
    </lineage>
</organism>
<accession>A0A6A6RBT2</accession>
<name>A0A6A6RBT2_9PEZI</name>
<gene>
    <name evidence="2" type="ORF">BU16DRAFT_193422</name>
</gene>
<feature type="region of interest" description="Disordered" evidence="1">
    <location>
        <begin position="221"/>
        <end position="244"/>
    </location>
</feature>
<dbReference type="Proteomes" id="UP000799750">
    <property type="component" value="Unassembled WGS sequence"/>
</dbReference>
<proteinExistence type="predicted"/>
<reference evidence="2" key="1">
    <citation type="journal article" date="2020" name="Stud. Mycol.">
        <title>101 Dothideomycetes genomes: a test case for predicting lifestyles and emergence of pathogens.</title>
        <authorList>
            <person name="Haridas S."/>
            <person name="Albert R."/>
            <person name="Binder M."/>
            <person name="Bloem J."/>
            <person name="Labutti K."/>
            <person name="Salamov A."/>
            <person name="Andreopoulos B."/>
            <person name="Baker S."/>
            <person name="Barry K."/>
            <person name="Bills G."/>
            <person name="Bluhm B."/>
            <person name="Cannon C."/>
            <person name="Castanera R."/>
            <person name="Culley D."/>
            <person name="Daum C."/>
            <person name="Ezra D."/>
            <person name="Gonzalez J."/>
            <person name="Henrissat B."/>
            <person name="Kuo A."/>
            <person name="Liang C."/>
            <person name="Lipzen A."/>
            <person name="Lutzoni F."/>
            <person name="Magnuson J."/>
            <person name="Mondo S."/>
            <person name="Nolan M."/>
            <person name="Ohm R."/>
            <person name="Pangilinan J."/>
            <person name="Park H.-J."/>
            <person name="Ramirez L."/>
            <person name="Alfaro M."/>
            <person name="Sun H."/>
            <person name="Tritt A."/>
            <person name="Yoshinaga Y."/>
            <person name="Zwiers L.-H."/>
            <person name="Turgeon B."/>
            <person name="Goodwin S."/>
            <person name="Spatafora J."/>
            <person name="Crous P."/>
            <person name="Grigoriev I."/>
        </authorList>
    </citation>
    <scope>NUCLEOTIDE SEQUENCE</scope>
    <source>
        <strain evidence="2">CBS 269.34</strain>
    </source>
</reference>
<evidence type="ECO:0000256" key="1">
    <source>
        <dbReference type="SAM" id="MobiDB-lite"/>
    </source>
</evidence>
<feature type="region of interest" description="Disordered" evidence="1">
    <location>
        <begin position="129"/>
        <end position="151"/>
    </location>
</feature>
<evidence type="ECO:0000313" key="2">
    <source>
        <dbReference type="EMBL" id="KAF2501213.1"/>
    </source>
</evidence>
<sequence length="244" mass="26218">MFRGSSRPPLCASPRVRQRRCRQSGTERADPLSAACFYFHCRSTRSIFTGGRRNRRLRHRPGACRPCACWTAGVAWQSALVPRSNGLLTCVVCVCALQRRRGVHGGNAAAVHGMADKDETVSRRLGAVDGRARPSATREGGVGSRPGPGRRPVLRPHVLILAVGGGSWKRQVGVQAASFRVGRSRSCCMAWHGHGSVSDMGGRVETAGLESRDVGCSGSGIDKGALHHRHRGLNEATRPLSRGQ</sequence>